<gene>
    <name evidence="7" type="ORF">SAMN04488523_1308</name>
</gene>
<dbReference type="SUPFAM" id="SSF53850">
    <property type="entry name" value="Periplasmic binding protein-like II"/>
    <property type="match status" value="1"/>
</dbReference>
<organism evidence="7 8">
    <name type="scientific">Sulfitobacter brevis</name>
    <dbReference type="NCBI Taxonomy" id="74348"/>
    <lineage>
        <taxon>Bacteria</taxon>
        <taxon>Pseudomonadati</taxon>
        <taxon>Pseudomonadota</taxon>
        <taxon>Alphaproteobacteria</taxon>
        <taxon>Rhodobacterales</taxon>
        <taxon>Roseobacteraceae</taxon>
        <taxon>Sulfitobacter</taxon>
    </lineage>
</organism>
<comment type="similarity">
    <text evidence="2">Belongs to the bacterial solute-binding protein 5 family.</text>
</comment>
<dbReference type="GO" id="GO:0043190">
    <property type="term" value="C:ATP-binding cassette (ABC) transporter complex"/>
    <property type="evidence" value="ECO:0007669"/>
    <property type="project" value="InterPro"/>
</dbReference>
<dbReference type="Proteomes" id="UP000198977">
    <property type="component" value="Unassembled WGS sequence"/>
</dbReference>
<evidence type="ECO:0000256" key="4">
    <source>
        <dbReference type="ARBA" id="ARBA00022729"/>
    </source>
</evidence>
<dbReference type="GO" id="GO:1904680">
    <property type="term" value="F:peptide transmembrane transporter activity"/>
    <property type="evidence" value="ECO:0007669"/>
    <property type="project" value="TreeGrafter"/>
</dbReference>
<dbReference type="PANTHER" id="PTHR30290:SF10">
    <property type="entry name" value="PERIPLASMIC OLIGOPEPTIDE-BINDING PROTEIN-RELATED"/>
    <property type="match status" value="1"/>
</dbReference>
<feature type="chain" id="PRO_5011469773" evidence="5">
    <location>
        <begin position="21"/>
        <end position="492"/>
    </location>
</feature>
<evidence type="ECO:0000313" key="8">
    <source>
        <dbReference type="Proteomes" id="UP000198977"/>
    </source>
</evidence>
<comment type="subcellular location">
    <subcellularLocation>
        <location evidence="1">Periplasm</location>
    </subcellularLocation>
</comment>
<dbReference type="GO" id="GO:0030288">
    <property type="term" value="C:outer membrane-bounded periplasmic space"/>
    <property type="evidence" value="ECO:0007669"/>
    <property type="project" value="UniProtKB-ARBA"/>
</dbReference>
<name>A0A1I2GVN5_9RHOB</name>
<evidence type="ECO:0000256" key="5">
    <source>
        <dbReference type="SAM" id="SignalP"/>
    </source>
</evidence>
<dbReference type="Gene3D" id="3.90.76.10">
    <property type="entry name" value="Dipeptide-binding Protein, Domain 1"/>
    <property type="match status" value="1"/>
</dbReference>
<dbReference type="Pfam" id="PF00496">
    <property type="entry name" value="SBP_bac_5"/>
    <property type="match status" value="1"/>
</dbReference>
<dbReference type="GO" id="GO:0015833">
    <property type="term" value="P:peptide transport"/>
    <property type="evidence" value="ECO:0007669"/>
    <property type="project" value="TreeGrafter"/>
</dbReference>
<feature type="domain" description="Solute-binding protein family 5" evidence="6">
    <location>
        <begin position="68"/>
        <end position="401"/>
    </location>
</feature>
<evidence type="ECO:0000256" key="3">
    <source>
        <dbReference type="ARBA" id="ARBA00022448"/>
    </source>
</evidence>
<dbReference type="Gene3D" id="3.40.190.10">
    <property type="entry name" value="Periplasmic binding protein-like II"/>
    <property type="match status" value="1"/>
</dbReference>
<dbReference type="InterPro" id="IPR039424">
    <property type="entry name" value="SBP_5"/>
</dbReference>
<dbReference type="OrthoDB" id="9803988at2"/>
<dbReference type="RefSeq" id="WP_093925507.1">
    <property type="nucleotide sequence ID" value="NZ_FOMW01000030.1"/>
</dbReference>
<dbReference type="PANTHER" id="PTHR30290">
    <property type="entry name" value="PERIPLASMIC BINDING COMPONENT OF ABC TRANSPORTER"/>
    <property type="match status" value="1"/>
</dbReference>
<evidence type="ECO:0000256" key="1">
    <source>
        <dbReference type="ARBA" id="ARBA00004418"/>
    </source>
</evidence>
<proteinExistence type="inferred from homology"/>
<dbReference type="InterPro" id="IPR000914">
    <property type="entry name" value="SBP_5_dom"/>
</dbReference>
<dbReference type="EMBL" id="FOMW01000030">
    <property type="protein sequence ID" value="SFF20877.1"/>
    <property type="molecule type" value="Genomic_DNA"/>
</dbReference>
<reference evidence="7 8" key="1">
    <citation type="submission" date="2016-10" db="EMBL/GenBank/DDBJ databases">
        <authorList>
            <person name="de Groot N.N."/>
        </authorList>
    </citation>
    <scope>NUCLEOTIDE SEQUENCE [LARGE SCALE GENOMIC DNA]</scope>
    <source>
        <strain evidence="7 8">DSM 11443</strain>
    </source>
</reference>
<dbReference type="PIRSF" id="PIRSF002741">
    <property type="entry name" value="MppA"/>
    <property type="match status" value="1"/>
</dbReference>
<keyword evidence="4 5" id="KW-0732">Signal</keyword>
<sequence length="492" mass="53559">MKNILGVASSLAIMASMAIAEPSGTFRQAHEVGSGAASSLDPISKGRVFQVTEKIMSRLVRPDMEGRPSPDLAISWSANDDATVWTLKLRSGVTFHDGSTFGAEDVVYSLERVLDPEMDSPARSAIAMVSAVEATAADTIQLTLTSSFADLPLLLMDYRLRMIPEGSGDTIATTGIGTGPFMVESFDAEGTTKLVANENYFDGAPGVAAMEIIGITDGQARLQALLGGQIDMERGITAQQRVMLDGSDNFNIQVIPTGNWRGLIFRTDVAPFDDVRVRKALRMVADRQEMVDLVMGGGGVVACDSPVGPTDQYHAELECPQDIEGAKMLLAEAGFPDGIDIDLHVATLEPTWPVLAEVYQNQAAEAGIRINIIQVPSDGYWNEVWMQKDAVTTRWNERPADQALNEIYLSTAKWNESYYKDAAFDVILSQARSELDFEARRALYVQAQAHLLETAGTLIPYHVTRLVGTTSRVDNLDAVENNSVRWHLVTVD</sequence>
<accession>A0A1I2GVN5</accession>
<feature type="signal peptide" evidence="5">
    <location>
        <begin position="1"/>
        <end position="20"/>
    </location>
</feature>
<protein>
    <submittedName>
        <fullName evidence="7">Peptide/nickel transport system substrate-binding protein</fullName>
    </submittedName>
</protein>
<dbReference type="Gene3D" id="3.10.105.10">
    <property type="entry name" value="Dipeptide-binding Protein, Domain 3"/>
    <property type="match status" value="1"/>
</dbReference>
<evidence type="ECO:0000313" key="7">
    <source>
        <dbReference type="EMBL" id="SFF20877.1"/>
    </source>
</evidence>
<dbReference type="InterPro" id="IPR030678">
    <property type="entry name" value="Peptide/Ni-bd"/>
</dbReference>
<evidence type="ECO:0000259" key="6">
    <source>
        <dbReference type="Pfam" id="PF00496"/>
    </source>
</evidence>
<dbReference type="CDD" id="cd08503">
    <property type="entry name" value="PBP2_NikA_DppA_OppA_like_17"/>
    <property type="match status" value="1"/>
</dbReference>
<dbReference type="AlphaFoldDB" id="A0A1I2GVN5"/>
<keyword evidence="8" id="KW-1185">Reference proteome</keyword>
<keyword evidence="3" id="KW-0813">Transport</keyword>
<evidence type="ECO:0000256" key="2">
    <source>
        <dbReference type="ARBA" id="ARBA00005695"/>
    </source>
</evidence>
<dbReference type="STRING" id="74348.SAMN04488523_1308"/>